<feature type="transmembrane region" description="Helical" evidence="5">
    <location>
        <begin position="110"/>
        <end position="131"/>
    </location>
</feature>
<feature type="domain" description="Major facilitator superfamily (MFS) profile" evidence="6">
    <location>
        <begin position="16"/>
        <end position="426"/>
    </location>
</feature>
<comment type="subcellular location">
    <subcellularLocation>
        <location evidence="1">Cell membrane</location>
        <topology evidence="1">Multi-pass membrane protein</topology>
    </subcellularLocation>
</comment>
<feature type="transmembrane region" description="Helical" evidence="5">
    <location>
        <begin position="378"/>
        <end position="398"/>
    </location>
</feature>
<keyword evidence="3 5" id="KW-1133">Transmembrane helix</keyword>
<dbReference type="InterPro" id="IPR005829">
    <property type="entry name" value="Sugar_transporter_CS"/>
</dbReference>
<feature type="transmembrane region" description="Helical" evidence="5">
    <location>
        <begin position="85"/>
        <end position="104"/>
    </location>
</feature>
<dbReference type="STRING" id="1070870.SAMN05444351_1823"/>
<dbReference type="InterPro" id="IPR036259">
    <property type="entry name" value="MFS_trans_sf"/>
</dbReference>
<dbReference type="GO" id="GO:0046943">
    <property type="term" value="F:carboxylic acid transmembrane transporter activity"/>
    <property type="evidence" value="ECO:0007669"/>
    <property type="project" value="TreeGrafter"/>
</dbReference>
<keyword evidence="2 5" id="KW-0812">Transmembrane</keyword>
<dbReference type="Gene3D" id="1.20.1250.20">
    <property type="entry name" value="MFS general substrate transporter like domains"/>
    <property type="match status" value="1"/>
</dbReference>
<dbReference type="Pfam" id="PF07690">
    <property type="entry name" value="MFS_1"/>
    <property type="match status" value="1"/>
</dbReference>
<reference evidence="7 8" key="1">
    <citation type="submission" date="2016-11" db="EMBL/GenBank/DDBJ databases">
        <authorList>
            <person name="Jaros S."/>
            <person name="Januszkiewicz K."/>
            <person name="Wedrychowicz H."/>
        </authorList>
    </citation>
    <scope>NUCLEOTIDE SEQUENCE [LARGE SCALE GENOMIC DNA]</scope>
    <source>
        <strain evidence="7 8">DSM 45408</strain>
    </source>
</reference>
<sequence length="444" mass="44417">MSAHPASPRTGASATVVALCFLALVLEGYDLLMYGTVVPALLAHGPWGLDAPAVGVLGSLAAFGMLVGALAAAAVGDRWGRRRTILVSVCTFSLAMAGCALSPTPEVFGVSRFLIGLGAGALMPTAVAILVEFSTPGRRTRTAALGFAGVGVGGMLAGLLALWLVPAFGFRGMFAAGAVPLLVVLPLMLRYLPESPAFLLASGRREEAAHVAARYGVPLVPPGPDAAGTAAARGGLRALFSDGRAAMTVSFWVATFFCLLVLFGVASWLPALMTAAGYGLQSSLSFVLVLNGGTVVGALGASALADRWGAKPVTVAAFGAAAVSLALLSLAPPTWAVYLLVAVAGFGTTGTQILLNAFVAVSYPAAVRTTGLGMSLGVGRVGAILGPTYGGLLVAAGLGLSWQFHAFALPAALGGVAAALVPARRAAGRVRSTEAAVPAAGAVR</sequence>
<protein>
    <submittedName>
        <fullName evidence="7">MFS transporter, AAHS family, benzoate transport protein</fullName>
    </submittedName>
</protein>
<evidence type="ECO:0000259" key="6">
    <source>
        <dbReference type="PROSITE" id="PS50850"/>
    </source>
</evidence>
<feature type="transmembrane region" description="Helical" evidence="5">
    <location>
        <begin position="283"/>
        <end position="305"/>
    </location>
</feature>
<evidence type="ECO:0000313" key="8">
    <source>
        <dbReference type="Proteomes" id="UP000184471"/>
    </source>
</evidence>
<evidence type="ECO:0000256" key="1">
    <source>
        <dbReference type="ARBA" id="ARBA00004651"/>
    </source>
</evidence>
<feature type="transmembrane region" description="Helical" evidence="5">
    <location>
        <begin position="52"/>
        <end position="73"/>
    </location>
</feature>
<keyword evidence="4 5" id="KW-0472">Membrane</keyword>
<dbReference type="RefSeq" id="WP_175562827.1">
    <property type="nucleotide sequence ID" value="NZ_FQVX01000002.1"/>
</dbReference>
<keyword evidence="8" id="KW-1185">Reference proteome</keyword>
<feature type="transmembrane region" description="Helical" evidence="5">
    <location>
        <begin position="337"/>
        <end position="366"/>
    </location>
</feature>
<name>A0A1M5HZN9_9ACTN</name>
<dbReference type="EMBL" id="FQVX01000002">
    <property type="protein sequence ID" value="SHG21471.1"/>
    <property type="molecule type" value="Genomic_DNA"/>
</dbReference>
<evidence type="ECO:0000256" key="4">
    <source>
        <dbReference type="ARBA" id="ARBA00023136"/>
    </source>
</evidence>
<feature type="transmembrane region" description="Helical" evidence="5">
    <location>
        <begin position="404"/>
        <end position="423"/>
    </location>
</feature>
<dbReference type="PROSITE" id="PS00217">
    <property type="entry name" value="SUGAR_TRANSPORT_2"/>
    <property type="match status" value="1"/>
</dbReference>
<dbReference type="InterPro" id="IPR020846">
    <property type="entry name" value="MFS_dom"/>
</dbReference>
<feature type="transmembrane region" description="Helical" evidence="5">
    <location>
        <begin position="143"/>
        <end position="164"/>
    </location>
</feature>
<accession>A0A1M5HZN9</accession>
<dbReference type="PANTHER" id="PTHR23508:SF10">
    <property type="entry name" value="CARBOXYLIC ACID TRANSPORTER PROTEIN HOMOLOG"/>
    <property type="match status" value="1"/>
</dbReference>
<dbReference type="PANTHER" id="PTHR23508">
    <property type="entry name" value="CARBOXYLIC ACID TRANSPORTER PROTEIN HOMOLOG"/>
    <property type="match status" value="1"/>
</dbReference>
<organism evidence="7 8">
    <name type="scientific">Geodermatophilus nigrescens</name>
    <dbReference type="NCBI Taxonomy" id="1070870"/>
    <lineage>
        <taxon>Bacteria</taxon>
        <taxon>Bacillati</taxon>
        <taxon>Actinomycetota</taxon>
        <taxon>Actinomycetes</taxon>
        <taxon>Geodermatophilales</taxon>
        <taxon>Geodermatophilaceae</taxon>
        <taxon>Geodermatophilus</taxon>
    </lineage>
</organism>
<feature type="transmembrane region" description="Helical" evidence="5">
    <location>
        <begin position="249"/>
        <end position="271"/>
    </location>
</feature>
<evidence type="ECO:0000256" key="2">
    <source>
        <dbReference type="ARBA" id="ARBA00022692"/>
    </source>
</evidence>
<evidence type="ECO:0000256" key="3">
    <source>
        <dbReference type="ARBA" id="ARBA00022989"/>
    </source>
</evidence>
<gene>
    <name evidence="7" type="ORF">SAMN05444351_1823</name>
</gene>
<proteinExistence type="predicted"/>
<dbReference type="GO" id="GO:0005886">
    <property type="term" value="C:plasma membrane"/>
    <property type="evidence" value="ECO:0007669"/>
    <property type="project" value="UniProtKB-SubCell"/>
</dbReference>
<dbReference type="SUPFAM" id="SSF103473">
    <property type="entry name" value="MFS general substrate transporter"/>
    <property type="match status" value="1"/>
</dbReference>
<dbReference type="Proteomes" id="UP000184471">
    <property type="component" value="Unassembled WGS sequence"/>
</dbReference>
<dbReference type="InterPro" id="IPR011701">
    <property type="entry name" value="MFS"/>
</dbReference>
<feature type="transmembrane region" description="Helical" evidence="5">
    <location>
        <begin position="312"/>
        <end position="331"/>
    </location>
</feature>
<dbReference type="AlphaFoldDB" id="A0A1M5HZN9"/>
<dbReference type="PROSITE" id="PS50850">
    <property type="entry name" value="MFS"/>
    <property type="match status" value="1"/>
</dbReference>
<feature type="transmembrane region" description="Helical" evidence="5">
    <location>
        <begin position="170"/>
        <end position="189"/>
    </location>
</feature>
<evidence type="ECO:0000256" key="5">
    <source>
        <dbReference type="SAM" id="Phobius"/>
    </source>
</evidence>
<evidence type="ECO:0000313" key="7">
    <source>
        <dbReference type="EMBL" id="SHG21471.1"/>
    </source>
</evidence>